<dbReference type="SUPFAM" id="SSF53474">
    <property type="entry name" value="alpha/beta-Hydrolases"/>
    <property type="match status" value="1"/>
</dbReference>
<organism evidence="2 3">
    <name type="scientific">Streptomyces endophyticus</name>
    <dbReference type="NCBI Taxonomy" id="714166"/>
    <lineage>
        <taxon>Bacteria</taxon>
        <taxon>Bacillati</taxon>
        <taxon>Actinomycetota</taxon>
        <taxon>Actinomycetes</taxon>
        <taxon>Kitasatosporales</taxon>
        <taxon>Streptomycetaceae</taxon>
        <taxon>Streptomyces</taxon>
    </lineage>
</organism>
<protein>
    <submittedName>
        <fullName evidence="2">Alpha/beta hydrolase</fullName>
    </submittedName>
</protein>
<dbReference type="RefSeq" id="WP_326013804.1">
    <property type="nucleotide sequence ID" value="NZ_JAOZYC010000001.1"/>
</dbReference>
<name>A0ABU6EWU5_9ACTN</name>
<dbReference type="InterPro" id="IPR000073">
    <property type="entry name" value="AB_hydrolase_1"/>
</dbReference>
<evidence type="ECO:0000313" key="2">
    <source>
        <dbReference type="EMBL" id="MEB8336218.1"/>
    </source>
</evidence>
<dbReference type="Pfam" id="PF12697">
    <property type="entry name" value="Abhydrolase_6"/>
    <property type="match status" value="1"/>
</dbReference>
<keyword evidence="2" id="KW-0378">Hydrolase</keyword>
<evidence type="ECO:0000313" key="3">
    <source>
        <dbReference type="Proteomes" id="UP001354931"/>
    </source>
</evidence>
<keyword evidence="3" id="KW-1185">Reference proteome</keyword>
<sequence length="310" mass="33655">MPGRLQAATDAATAPSVHTKTVRVDGFPLSARVCSAPSPRAVIFALHGGGTTSLYFDCPGRPEFSLLRTGAQLGYAVVAMDRPGYGISAPCAERYRDPQRRLDTTYAAMERFLDQLPGRPAVFVAAHSAGCELAMRMAADPRGRRLLGLEIAGTGLRHQADTIRALEAAGVTRQRYGRRPAGTRETLWGPAELYAEDVWNTPYIASDSPAYESPARTWVERDFARLAAEVHIPVQFSLGDHERVWESGPAALTEITGLFTAAPRTRTNEQAGSGHNLSLGLAARSYHLRVLAFAEECVVEQEHREKGEAA</sequence>
<evidence type="ECO:0000259" key="1">
    <source>
        <dbReference type="Pfam" id="PF12697"/>
    </source>
</evidence>
<dbReference type="GO" id="GO:0016787">
    <property type="term" value="F:hydrolase activity"/>
    <property type="evidence" value="ECO:0007669"/>
    <property type="project" value="UniProtKB-KW"/>
</dbReference>
<comment type="caution">
    <text evidence="2">The sequence shown here is derived from an EMBL/GenBank/DDBJ whole genome shotgun (WGS) entry which is preliminary data.</text>
</comment>
<dbReference type="Gene3D" id="3.40.50.1820">
    <property type="entry name" value="alpha/beta hydrolase"/>
    <property type="match status" value="1"/>
</dbReference>
<accession>A0ABU6EWU5</accession>
<dbReference type="Proteomes" id="UP001354931">
    <property type="component" value="Unassembled WGS sequence"/>
</dbReference>
<dbReference type="InterPro" id="IPR029058">
    <property type="entry name" value="AB_hydrolase_fold"/>
</dbReference>
<feature type="domain" description="AB hydrolase-1" evidence="1">
    <location>
        <begin position="45"/>
        <end position="275"/>
    </location>
</feature>
<proteinExistence type="predicted"/>
<gene>
    <name evidence="2" type="ORF">OKJ99_01610</name>
</gene>
<dbReference type="EMBL" id="JAOZYC010000001">
    <property type="protein sequence ID" value="MEB8336218.1"/>
    <property type="molecule type" value="Genomic_DNA"/>
</dbReference>
<reference evidence="2 3" key="1">
    <citation type="submission" date="2022-10" db="EMBL/GenBank/DDBJ databases">
        <authorList>
            <person name="Xie J."/>
            <person name="Shen N."/>
        </authorList>
    </citation>
    <scope>NUCLEOTIDE SEQUENCE [LARGE SCALE GENOMIC DNA]</scope>
    <source>
        <strain evidence="2 3">YIM65594</strain>
    </source>
</reference>